<keyword evidence="23" id="KW-1185">Reference proteome</keyword>
<evidence type="ECO:0000256" key="17">
    <source>
        <dbReference type="SAM" id="Phobius"/>
    </source>
</evidence>
<dbReference type="InterPro" id="IPR035965">
    <property type="entry name" value="PAS-like_dom_sf"/>
</dbReference>
<evidence type="ECO:0000259" key="19">
    <source>
        <dbReference type="PROSITE" id="PS50110"/>
    </source>
</evidence>
<keyword evidence="13" id="KW-0902">Two-component regulatory system</keyword>
<feature type="modified residue" description="4-aspartylphosphate" evidence="15">
    <location>
        <position position="548"/>
    </location>
</feature>
<dbReference type="InterPro" id="IPR005467">
    <property type="entry name" value="His_kinase_dom"/>
</dbReference>
<evidence type="ECO:0000259" key="20">
    <source>
        <dbReference type="PROSITE" id="PS50112"/>
    </source>
</evidence>
<feature type="transmembrane region" description="Helical" evidence="17">
    <location>
        <begin position="12"/>
        <end position="34"/>
    </location>
</feature>
<reference evidence="22" key="1">
    <citation type="submission" date="2018-12" db="EMBL/GenBank/DDBJ databases">
        <authorList>
            <person name="Will S."/>
            <person name="Neumann-Schaal M."/>
            <person name="Henke P."/>
        </authorList>
    </citation>
    <scope>NUCLEOTIDE SEQUENCE</scope>
    <source>
        <strain evidence="22">PCC 7102</strain>
    </source>
</reference>
<dbReference type="InterPro" id="IPR000014">
    <property type="entry name" value="PAS"/>
</dbReference>
<evidence type="ECO:0000259" key="21">
    <source>
        <dbReference type="PROSITE" id="PS50113"/>
    </source>
</evidence>
<evidence type="ECO:0000256" key="12">
    <source>
        <dbReference type="ARBA" id="ARBA00022989"/>
    </source>
</evidence>
<dbReference type="GO" id="GO:0005886">
    <property type="term" value="C:plasma membrane"/>
    <property type="evidence" value="ECO:0007669"/>
    <property type="project" value="UniProtKB-SubCell"/>
</dbReference>
<dbReference type="PANTHER" id="PTHR43547:SF2">
    <property type="entry name" value="HYBRID SIGNAL TRANSDUCTION HISTIDINE KINASE C"/>
    <property type="match status" value="1"/>
</dbReference>
<dbReference type="NCBIfam" id="TIGR00229">
    <property type="entry name" value="sensory_box"/>
    <property type="match status" value="1"/>
</dbReference>
<dbReference type="Proteomes" id="UP000271624">
    <property type="component" value="Unassembled WGS sequence"/>
</dbReference>
<dbReference type="SUPFAM" id="SSF55785">
    <property type="entry name" value="PYP-like sensor domain (PAS domain)"/>
    <property type="match status" value="1"/>
</dbReference>
<keyword evidence="10" id="KW-0418">Kinase</keyword>
<dbReference type="Gene3D" id="3.30.565.10">
    <property type="entry name" value="Histidine kinase-like ATPase, C-terminal domain"/>
    <property type="match status" value="1"/>
</dbReference>
<keyword evidence="5" id="KW-1003">Cell membrane</keyword>
<keyword evidence="16" id="KW-0175">Coiled coil</keyword>
<dbReference type="SMART" id="SM00448">
    <property type="entry name" value="REC"/>
    <property type="match status" value="1"/>
</dbReference>
<dbReference type="EC" id="2.7.13.3" evidence="4"/>
<evidence type="ECO:0000256" key="15">
    <source>
        <dbReference type="PROSITE-ProRule" id="PRU00169"/>
    </source>
</evidence>
<dbReference type="InterPro" id="IPR011006">
    <property type="entry name" value="CheY-like_superfamily"/>
</dbReference>
<evidence type="ECO:0000259" key="18">
    <source>
        <dbReference type="PROSITE" id="PS50109"/>
    </source>
</evidence>
<evidence type="ECO:0000256" key="1">
    <source>
        <dbReference type="ARBA" id="ARBA00000085"/>
    </source>
</evidence>
<evidence type="ECO:0000256" key="13">
    <source>
        <dbReference type="ARBA" id="ARBA00023012"/>
    </source>
</evidence>
<dbReference type="Pfam" id="PF13493">
    <property type="entry name" value="DUF4118"/>
    <property type="match status" value="1"/>
</dbReference>
<proteinExistence type="predicted"/>
<dbReference type="InterPro" id="IPR003661">
    <property type="entry name" value="HisK_dim/P_dom"/>
</dbReference>
<dbReference type="PRINTS" id="PR00344">
    <property type="entry name" value="BCTRLSENSOR"/>
</dbReference>
<evidence type="ECO:0000256" key="6">
    <source>
        <dbReference type="ARBA" id="ARBA00022553"/>
    </source>
</evidence>
<dbReference type="SUPFAM" id="SSF55874">
    <property type="entry name" value="ATPase domain of HSP90 chaperone/DNA topoisomerase II/histidine kinase"/>
    <property type="match status" value="1"/>
</dbReference>
<feature type="coiled-coil region" evidence="16">
    <location>
        <begin position="205"/>
        <end position="239"/>
    </location>
</feature>
<dbReference type="InterPro" id="IPR036890">
    <property type="entry name" value="HATPase_C_sf"/>
</dbReference>
<evidence type="ECO:0000256" key="8">
    <source>
        <dbReference type="ARBA" id="ARBA00022692"/>
    </source>
</evidence>
<keyword evidence="11" id="KW-0067">ATP-binding</keyword>
<feature type="domain" description="PAS" evidence="20">
    <location>
        <begin position="92"/>
        <end position="165"/>
    </location>
</feature>
<dbReference type="SMART" id="SM00388">
    <property type="entry name" value="HisKA"/>
    <property type="match status" value="1"/>
</dbReference>
<dbReference type="InterPro" id="IPR004358">
    <property type="entry name" value="Sig_transdc_His_kin-like_C"/>
</dbReference>
<comment type="catalytic activity">
    <reaction evidence="1">
        <text>ATP + protein L-histidine = ADP + protein N-phospho-L-histidine.</text>
        <dbReference type="EC" id="2.7.13.3"/>
    </reaction>
</comment>
<dbReference type="AlphaFoldDB" id="A0A433V3G6"/>
<dbReference type="SMART" id="SM00387">
    <property type="entry name" value="HATPase_c"/>
    <property type="match status" value="1"/>
</dbReference>
<dbReference type="CDD" id="cd16922">
    <property type="entry name" value="HATPase_EvgS-ArcB-TorS-like"/>
    <property type="match status" value="1"/>
</dbReference>
<dbReference type="Pfam" id="PF02518">
    <property type="entry name" value="HATPase_c"/>
    <property type="match status" value="1"/>
</dbReference>
<accession>A0A433V3G6</accession>
<dbReference type="Gene3D" id="1.10.287.130">
    <property type="match status" value="1"/>
</dbReference>
<dbReference type="Gene3D" id="3.40.50.2300">
    <property type="match status" value="1"/>
</dbReference>
<keyword evidence="12 17" id="KW-1133">Transmembrane helix</keyword>
<dbReference type="GO" id="GO:0000155">
    <property type="term" value="F:phosphorelay sensor kinase activity"/>
    <property type="evidence" value="ECO:0007669"/>
    <property type="project" value="InterPro"/>
</dbReference>
<gene>
    <name evidence="22" type="ORF">DSM106972_074070</name>
</gene>
<dbReference type="InterPro" id="IPR000700">
    <property type="entry name" value="PAS-assoc_C"/>
</dbReference>
<evidence type="ECO:0000313" key="22">
    <source>
        <dbReference type="EMBL" id="RUT00636.1"/>
    </source>
</evidence>
<keyword evidence="8 17" id="KW-0812">Transmembrane</keyword>
<dbReference type="FunFam" id="3.30.565.10:FF:000023">
    <property type="entry name" value="PAS domain-containing sensor histidine kinase"/>
    <property type="match status" value="1"/>
</dbReference>
<evidence type="ECO:0000256" key="10">
    <source>
        <dbReference type="ARBA" id="ARBA00022777"/>
    </source>
</evidence>
<feature type="domain" description="Histidine kinase" evidence="18">
    <location>
        <begin position="246"/>
        <end position="463"/>
    </location>
</feature>
<evidence type="ECO:0000256" key="4">
    <source>
        <dbReference type="ARBA" id="ARBA00012438"/>
    </source>
</evidence>
<dbReference type="Pfam" id="PF13426">
    <property type="entry name" value="PAS_9"/>
    <property type="match status" value="1"/>
</dbReference>
<evidence type="ECO:0000256" key="9">
    <source>
        <dbReference type="ARBA" id="ARBA00022741"/>
    </source>
</evidence>
<evidence type="ECO:0000256" key="3">
    <source>
        <dbReference type="ARBA" id="ARBA00004236"/>
    </source>
</evidence>
<evidence type="ECO:0000256" key="2">
    <source>
        <dbReference type="ARBA" id="ARBA00004141"/>
    </source>
</evidence>
<comment type="caution">
    <text evidence="22">The sequence shown here is derived from an EMBL/GenBank/DDBJ whole genome shotgun (WGS) entry which is preliminary data.</text>
</comment>
<dbReference type="InterPro" id="IPR036097">
    <property type="entry name" value="HisK_dim/P_sf"/>
</dbReference>
<dbReference type="PROSITE" id="PS50112">
    <property type="entry name" value="PAS"/>
    <property type="match status" value="1"/>
</dbReference>
<dbReference type="EMBL" id="RSCL01000023">
    <property type="protein sequence ID" value="RUT00636.1"/>
    <property type="molecule type" value="Genomic_DNA"/>
</dbReference>
<dbReference type="PROSITE" id="PS50109">
    <property type="entry name" value="HIS_KIN"/>
    <property type="match status" value="1"/>
</dbReference>
<dbReference type="Gene3D" id="1.20.120.620">
    <property type="entry name" value="Backbone structure of the membrane domain of e. Coli histidine kinase receptor kdpd"/>
    <property type="match status" value="1"/>
</dbReference>
<comment type="subcellular location">
    <subcellularLocation>
        <location evidence="3">Cell membrane</location>
    </subcellularLocation>
    <subcellularLocation>
        <location evidence="2">Membrane</location>
        <topology evidence="2">Multi-pass membrane protein</topology>
    </subcellularLocation>
</comment>
<organism evidence="22 23">
    <name type="scientific">Dulcicalothrix desertica PCC 7102</name>
    <dbReference type="NCBI Taxonomy" id="232991"/>
    <lineage>
        <taxon>Bacteria</taxon>
        <taxon>Bacillati</taxon>
        <taxon>Cyanobacteriota</taxon>
        <taxon>Cyanophyceae</taxon>
        <taxon>Nostocales</taxon>
        <taxon>Calotrichaceae</taxon>
        <taxon>Dulcicalothrix</taxon>
    </lineage>
</organism>
<dbReference type="PANTHER" id="PTHR43547">
    <property type="entry name" value="TWO-COMPONENT HISTIDINE KINASE"/>
    <property type="match status" value="1"/>
</dbReference>
<keyword evidence="14 17" id="KW-0472">Membrane</keyword>
<evidence type="ECO:0000313" key="23">
    <source>
        <dbReference type="Proteomes" id="UP000271624"/>
    </source>
</evidence>
<dbReference type="InterPro" id="IPR038318">
    <property type="entry name" value="KdpD_sf"/>
</dbReference>
<dbReference type="InterPro" id="IPR001789">
    <property type="entry name" value="Sig_transdc_resp-reg_receiver"/>
</dbReference>
<dbReference type="InterPro" id="IPR025201">
    <property type="entry name" value="KdpD_TM"/>
</dbReference>
<dbReference type="Pfam" id="PF00512">
    <property type="entry name" value="HisKA"/>
    <property type="match status" value="1"/>
</dbReference>
<feature type="domain" description="Response regulatory" evidence="19">
    <location>
        <begin position="499"/>
        <end position="617"/>
    </location>
</feature>
<dbReference type="InterPro" id="IPR003594">
    <property type="entry name" value="HATPase_dom"/>
</dbReference>
<dbReference type="PROSITE" id="PS50110">
    <property type="entry name" value="RESPONSE_REGULATORY"/>
    <property type="match status" value="1"/>
</dbReference>
<dbReference type="PROSITE" id="PS50113">
    <property type="entry name" value="PAC"/>
    <property type="match status" value="1"/>
</dbReference>
<reference evidence="22" key="2">
    <citation type="journal article" date="2019" name="Genome Biol. Evol.">
        <title>Day and night: Metabolic profiles and evolutionary relationships of six axenic non-marine cyanobacteria.</title>
        <authorList>
            <person name="Will S.E."/>
            <person name="Henke P."/>
            <person name="Boedeker C."/>
            <person name="Huang S."/>
            <person name="Brinkmann H."/>
            <person name="Rohde M."/>
            <person name="Jarek M."/>
            <person name="Friedl T."/>
            <person name="Seufert S."/>
            <person name="Schumacher M."/>
            <person name="Overmann J."/>
            <person name="Neumann-Schaal M."/>
            <person name="Petersen J."/>
        </authorList>
    </citation>
    <scope>NUCLEOTIDE SEQUENCE [LARGE SCALE GENOMIC DNA]</scope>
    <source>
        <strain evidence="22">PCC 7102</strain>
    </source>
</reference>
<keyword evidence="9" id="KW-0547">Nucleotide-binding</keyword>
<dbReference type="CDD" id="cd00130">
    <property type="entry name" value="PAS"/>
    <property type="match status" value="1"/>
</dbReference>
<evidence type="ECO:0000256" key="11">
    <source>
        <dbReference type="ARBA" id="ARBA00022840"/>
    </source>
</evidence>
<name>A0A433V3G6_9CYAN</name>
<dbReference type="Pfam" id="PF00072">
    <property type="entry name" value="Response_reg"/>
    <property type="match status" value="1"/>
</dbReference>
<dbReference type="CDD" id="cd00082">
    <property type="entry name" value="HisKA"/>
    <property type="match status" value="1"/>
</dbReference>
<evidence type="ECO:0000256" key="5">
    <source>
        <dbReference type="ARBA" id="ARBA00022475"/>
    </source>
</evidence>
<feature type="domain" description="PAC" evidence="21">
    <location>
        <begin position="166"/>
        <end position="221"/>
    </location>
</feature>
<keyword evidence="7" id="KW-0808">Transferase</keyword>
<sequence length="623" mass="68857">MVSSSYGGFKPGLLATVLSTLVCAYFFLPPISFISINDNSLVGLVQFMLASLLICVLNSRLRQAQAQAQINALSSQQNYERLLLSQENLRASEERYRLFVEGVREYAIFMVDVNGLVTDWNKGAERILGYKEAEIIGQHFSCIFIPEDIERGRPKLALNTAATNGMSRDDRWHLCKDGTRFWANGVIIPLRDEIRGNRLHGFAKILQDLTERKQAEEEREQLLLREQAARAEAEAANRSKDDFLAIVSHELRTPMTSIVGWAGMLQTGMLDDSQMKEALETLERNANSQLQLIEDLLDISRIVRGDLSLSFASIDLVAVINAAIEIVQHKADAKSIKLKFILDTSQEVIWGDFERLQQVVCNLLSNAIKFTPNGGRVKIRLLVEPLPQIQVSDTGIGINPEFMPYIFERFRQADNTSTRSNKGLGLGLAIARHIVELHGGSIEAESRGVGRGATFTVKLPIRTNDDAENTQVSSTLLQPSAPIEDAISSNNSLRLEGLRVLVVDDEADTLQWITVVLTQCGAEVFAANSTAKALDALDQLRPDVLVSDIGMPDEDGYALMRKIRELEPDMGGRIPAVALTGYARVEDYKEALLAGFQLHVAKPVRATELIAVVASLGQMSGKL</sequence>
<dbReference type="Gene3D" id="3.30.450.20">
    <property type="entry name" value="PAS domain"/>
    <property type="match status" value="1"/>
</dbReference>
<dbReference type="SMART" id="SM00091">
    <property type="entry name" value="PAS"/>
    <property type="match status" value="1"/>
</dbReference>
<dbReference type="SUPFAM" id="SSF47384">
    <property type="entry name" value="Homodimeric domain of signal transducing histidine kinase"/>
    <property type="match status" value="1"/>
</dbReference>
<dbReference type="GO" id="GO:0005524">
    <property type="term" value="F:ATP binding"/>
    <property type="evidence" value="ECO:0007669"/>
    <property type="project" value="UniProtKB-KW"/>
</dbReference>
<evidence type="ECO:0000256" key="14">
    <source>
        <dbReference type="ARBA" id="ARBA00023136"/>
    </source>
</evidence>
<dbReference type="SUPFAM" id="SSF52172">
    <property type="entry name" value="CheY-like"/>
    <property type="match status" value="1"/>
</dbReference>
<evidence type="ECO:0000256" key="7">
    <source>
        <dbReference type="ARBA" id="ARBA00022679"/>
    </source>
</evidence>
<evidence type="ECO:0000256" key="16">
    <source>
        <dbReference type="SAM" id="Coils"/>
    </source>
</evidence>
<keyword evidence="6 15" id="KW-0597">Phosphoprotein</keyword>
<dbReference type="CDD" id="cd17580">
    <property type="entry name" value="REC_2_DhkD-like"/>
    <property type="match status" value="1"/>
</dbReference>
<protein>
    <recommendedName>
        <fullName evidence="4">histidine kinase</fullName>
        <ecNumber evidence="4">2.7.13.3</ecNumber>
    </recommendedName>
</protein>